<dbReference type="Gene3D" id="2.60.40.1140">
    <property type="entry name" value="Collagen-binding surface protein Cna, B-type domain"/>
    <property type="match status" value="1"/>
</dbReference>
<name>A0A087APU0_9BIFI</name>
<dbReference type="PANTHER" id="PTHR31137">
    <property type="entry name" value="PROTEIN PSIB-RELATED-RELATED"/>
    <property type="match status" value="1"/>
</dbReference>
<dbReference type="NCBIfam" id="TIGR02148">
    <property type="entry name" value="Fibro_Slime"/>
    <property type="match status" value="1"/>
</dbReference>
<dbReference type="RefSeq" id="WP_156098660.1">
    <property type="nucleotide sequence ID" value="NZ_JGYX01000003.1"/>
</dbReference>
<feature type="compositionally biased region" description="Polar residues" evidence="1">
    <location>
        <begin position="200"/>
        <end position="211"/>
    </location>
</feature>
<dbReference type="PROSITE" id="PS51820">
    <property type="entry name" value="PA14"/>
    <property type="match status" value="1"/>
</dbReference>
<feature type="domain" description="PA14" evidence="3">
    <location>
        <begin position="716"/>
        <end position="870"/>
    </location>
</feature>
<feature type="region of interest" description="Disordered" evidence="1">
    <location>
        <begin position="185"/>
        <end position="221"/>
    </location>
</feature>
<dbReference type="InterPro" id="IPR055382">
    <property type="entry name" value="DUF7601"/>
</dbReference>
<organism evidence="4 5">
    <name type="scientific">Bifidobacterium pullorum subsp. gallinarum</name>
    <dbReference type="NCBI Taxonomy" id="78344"/>
    <lineage>
        <taxon>Bacteria</taxon>
        <taxon>Bacillati</taxon>
        <taxon>Actinomycetota</taxon>
        <taxon>Actinomycetes</taxon>
        <taxon>Bifidobacteriales</taxon>
        <taxon>Bifidobacteriaceae</taxon>
        <taxon>Bifidobacterium</taxon>
    </lineage>
</organism>
<gene>
    <name evidence="4" type="ORF">BIGA_1260</name>
</gene>
<keyword evidence="5" id="KW-1185">Reference proteome</keyword>
<evidence type="ECO:0000259" key="3">
    <source>
        <dbReference type="PROSITE" id="PS51820"/>
    </source>
</evidence>
<dbReference type="EMBL" id="JGYX01000003">
    <property type="protein sequence ID" value="KFI60790.1"/>
    <property type="molecule type" value="Genomic_DNA"/>
</dbReference>
<protein>
    <submittedName>
        <fullName evidence="4">Fibro-slime domain-containing protein</fullName>
    </submittedName>
</protein>
<keyword evidence="2" id="KW-0472">Membrane</keyword>
<evidence type="ECO:0000256" key="1">
    <source>
        <dbReference type="SAM" id="MobiDB-lite"/>
    </source>
</evidence>
<evidence type="ECO:0000313" key="5">
    <source>
        <dbReference type="Proteomes" id="UP000029046"/>
    </source>
</evidence>
<dbReference type="AlphaFoldDB" id="A0A087APU0"/>
<dbReference type="OrthoDB" id="3231571at2"/>
<proteinExistence type="predicted"/>
<sequence>MTTVGHHESFTSRERAYLSSLPAVERVTGDRIFYTEAFKEECMRRYCAGESASRIFAEAGMPSRLIGYKRIERAIARWSKSVSDGERGGAVPQRATDVGKPTPMDVMACMRRIEERLACIESRLDKLGERLPRWRRPIPLLRPGNPWRRRYRRRRNAKERTMRKLRPAIAALVAAVCLYAPSAAAEPASQADSVPPVAATPTQTGEESGASTGKAEESADAVTLDETLTYGNDEYTVDVTVRGTAAMTDAEAPAADMVVDSASSDLAMSVDVLDESQPEWQAVEDYAESKDESGDVLNVTALDFGFTYQGRTLDMSDCELTATVTPSDALVAAGAAPKAAAEAETGVEVTALNGATEELGTVMVSQNEDETKTLDVTLDSTEPMLGLTANSALNPHFTVQYYANLEVTDRDDNGYLKIIDTDNGGVNNGGIMPKNGQKDPSTTGLYLVDAGNGKREIRTHMQLTELYSANQYDYFEAPSLPYVNVFRNNGNYTANEVWVLKDGKDASSTNEKDWTVYKNIVVATELHFTNNPDKANEPNTIYIKEGTVIRLVANQTPGGYDNDAIFYDFDITDDGKTTWDGTNGSHGINSASNYSGSGAKLAFGNVNTGTGLGNESWEGNTLNKFNEPNRNNDLQGTTFGLVTGLDENGHIQYAGGVNAPKMFDGGTATGKTTYNGWSLGFNRQGDTYTLSSVNDGSTNVLDGLEQFNNPVTGETVYDHIWTNNFWPMDGHPGKDGLTGDYMDRGKYVGYDGNQLYPPSDDGLDHNNLFGMQYEIQFTLTEDYVGPLEYYFFGDDDMWVFLDGKLVCDIGGVHSSVGEYVNLWDYIAKGDAGTHTLKFYYTERGLSGSTCYMQFTLPSVSSVPPEYQNGQLKVQKQVLGTADPDAEFSFDIAISSDDGSAQGSDYSIVRYGPKGNRIESSLLSDGNGTFKLKANEYVIIDYLQHGTHYKITETNVPDGVTVSNTIDNGTPNQSAEVTGTTPKGKNSIVLFTNTYRPMMPATGGTGVWALTVGGLALMTFAVVYGVRRRNQATNPLRS</sequence>
<feature type="transmembrane region" description="Helical" evidence="2">
    <location>
        <begin position="1005"/>
        <end position="1025"/>
    </location>
</feature>
<dbReference type="InterPro" id="IPR051154">
    <property type="entry name" value="Prespore-cell_inducing_factor"/>
</dbReference>
<reference evidence="4 5" key="1">
    <citation type="submission" date="2014-03" db="EMBL/GenBank/DDBJ databases">
        <title>Genomics of Bifidobacteria.</title>
        <authorList>
            <person name="Ventura M."/>
            <person name="Milani C."/>
            <person name="Lugli G.A."/>
        </authorList>
    </citation>
    <scope>NUCLEOTIDE SEQUENCE [LARGE SCALE GENOMIC DNA]</scope>
    <source>
        <strain evidence="4 5">LMG 11586</strain>
    </source>
</reference>
<evidence type="ECO:0000313" key="4">
    <source>
        <dbReference type="EMBL" id="KFI60790.1"/>
    </source>
</evidence>
<dbReference type="InterPro" id="IPR037524">
    <property type="entry name" value="PA14/GLEYA"/>
</dbReference>
<dbReference type="eggNOG" id="COG4932">
    <property type="taxonomic scope" value="Bacteria"/>
</dbReference>
<dbReference type="Proteomes" id="UP000029046">
    <property type="component" value="Unassembled WGS sequence"/>
</dbReference>
<keyword evidence="2" id="KW-1133">Transmembrane helix</keyword>
<comment type="caution">
    <text evidence="4">The sequence shown here is derived from an EMBL/GenBank/DDBJ whole genome shotgun (WGS) entry which is preliminary data.</text>
</comment>
<dbReference type="InterPro" id="IPR011874">
    <property type="entry name" value="Fibro_Slime"/>
</dbReference>
<keyword evidence="2" id="KW-0812">Transmembrane</keyword>
<dbReference type="Pfam" id="PF24547">
    <property type="entry name" value="DUF7601"/>
    <property type="match status" value="1"/>
</dbReference>
<evidence type="ECO:0000256" key="2">
    <source>
        <dbReference type="SAM" id="Phobius"/>
    </source>
</evidence>
<accession>A0A087APU0</accession>
<dbReference type="NCBIfam" id="TIGR01167">
    <property type="entry name" value="LPXTG_anchor"/>
    <property type="match status" value="1"/>
</dbReference>
<dbReference type="GO" id="GO:0005576">
    <property type="term" value="C:extracellular region"/>
    <property type="evidence" value="ECO:0007669"/>
    <property type="project" value="TreeGrafter"/>
</dbReference>